<comment type="caution">
    <text evidence="7">The sequence shown here is derived from an EMBL/GenBank/DDBJ whole genome shotgun (WGS) entry which is preliminary data.</text>
</comment>
<evidence type="ECO:0000256" key="5">
    <source>
        <dbReference type="ARBA" id="ARBA00023136"/>
    </source>
</evidence>
<keyword evidence="2" id="KW-1003">Cell membrane</keyword>
<evidence type="ECO:0000256" key="6">
    <source>
        <dbReference type="SAM" id="Phobius"/>
    </source>
</evidence>
<dbReference type="GO" id="GO:0005886">
    <property type="term" value="C:plasma membrane"/>
    <property type="evidence" value="ECO:0007669"/>
    <property type="project" value="UniProtKB-SubCell"/>
</dbReference>
<dbReference type="AlphaFoldDB" id="A0A8J2VI20"/>
<proteinExistence type="predicted"/>
<name>A0A8J2VI20_9RHOB</name>
<reference evidence="7" key="1">
    <citation type="journal article" date="2014" name="Int. J. Syst. Evol. Microbiol.">
        <title>Complete genome sequence of Corynebacterium casei LMG S-19264T (=DSM 44701T), isolated from a smear-ripened cheese.</title>
        <authorList>
            <consortium name="US DOE Joint Genome Institute (JGI-PGF)"/>
            <person name="Walter F."/>
            <person name="Albersmeier A."/>
            <person name="Kalinowski J."/>
            <person name="Ruckert C."/>
        </authorList>
    </citation>
    <scope>NUCLEOTIDE SEQUENCE</scope>
    <source>
        <strain evidence="7">CCM 7684</strain>
    </source>
</reference>
<dbReference type="Proteomes" id="UP000602745">
    <property type="component" value="Unassembled WGS sequence"/>
</dbReference>
<dbReference type="Pfam" id="PF03788">
    <property type="entry name" value="LrgA"/>
    <property type="match status" value="1"/>
</dbReference>
<accession>A0A8J2VI20</accession>
<evidence type="ECO:0000256" key="3">
    <source>
        <dbReference type="ARBA" id="ARBA00022692"/>
    </source>
</evidence>
<gene>
    <name evidence="7" type="ORF">GCM10007276_05650</name>
</gene>
<reference evidence="7" key="2">
    <citation type="submission" date="2020-09" db="EMBL/GenBank/DDBJ databases">
        <authorList>
            <person name="Sun Q."/>
            <person name="Sedlacek I."/>
        </authorList>
    </citation>
    <scope>NUCLEOTIDE SEQUENCE</scope>
    <source>
        <strain evidence="7">CCM 7684</strain>
    </source>
</reference>
<feature type="transmembrane region" description="Helical" evidence="6">
    <location>
        <begin position="107"/>
        <end position="132"/>
    </location>
</feature>
<dbReference type="InterPro" id="IPR005538">
    <property type="entry name" value="LrgA/CidA"/>
</dbReference>
<evidence type="ECO:0000256" key="4">
    <source>
        <dbReference type="ARBA" id="ARBA00022989"/>
    </source>
</evidence>
<organism evidence="7 8">
    <name type="scientific">Agaricicola taiwanensis</name>
    <dbReference type="NCBI Taxonomy" id="591372"/>
    <lineage>
        <taxon>Bacteria</taxon>
        <taxon>Pseudomonadati</taxon>
        <taxon>Pseudomonadota</taxon>
        <taxon>Alphaproteobacteria</taxon>
        <taxon>Rhodobacterales</taxon>
        <taxon>Paracoccaceae</taxon>
        <taxon>Agaricicola</taxon>
    </lineage>
</organism>
<keyword evidence="8" id="KW-1185">Reference proteome</keyword>
<sequence>MGADVATSDLRLEPAMLHAVAVLLVAQLAGEILVRLSGIPVPGPVVGMLLLIIGLVLRQHALGGADVEAAAGPVASVADTLLRNMSLMFIPAGCGIIERLDDVAPHVLALMVILIVSTFLALVATACTFVAVRRLTSRG</sequence>
<keyword evidence="5 6" id="KW-0472">Membrane</keyword>
<feature type="transmembrane region" description="Helical" evidence="6">
    <location>
        <begin position="15"/>
        <end position="34"/>
    </location>
</feature>
<protein>
    <submittedName>
        <fullName evidence="7">Murein hydrolase transporter LrgA</fullName>
    </submittedName>
</protein>
<evidence type="ECO:0000256" key="2">
    <source>
        <dbReference type="ARBA" id="ARBA00022475"/>
    </source>
</evidence>
<evidence type="ECO:0000313" key="7">
    <source>
        <dbReference type="EMBL" id="GGE31332.1"/>
    </source>
</evidence>
<keyword evidence="3 6" id="KW-0812">Transmembrane</keyword>
<evidence type="ECO:0000256" key="1">
    <source>
        <dbReference type="ARBA" id="ARBA00004651"/>
    </source>
</evidence>
<dbReference type="RefSeq" id="WP_188408178.1">
    <property type="nucleotide sequence ID" value="NZ_BMCP01000001.1"/>
</dbReference>
<dbReference type="EMBL" id="BMCP01000001">
    <property type="protein sequence ID" value="GGE31332.1"/>
    <property type="molecule type" value="Genomic_DNA"/>
</dbReference>
<evidence type="ECO:0000313" key="8">
    <source>
        <dbReference type="Proteomes" id="UP000602745"/>
    </source>
</evidence>
<dbReference type="PANTHER" id="PTHR33931:SF2">
    <property type="entry name" value="HOLIN-LIKE PROTEIN CIDA"/>
    <property type="match status" value="1"/>
</dbReference>
<dbReference type="GO" id="GO:0016787">
    <property type="term" value="F:hydrolase activity"/>
    <property type="evidence" value="ECO:0007669"/>
    <property type="project" value="UniProtKB-KW"/>
</dbReference>
<dbReference type="PANTHER" id="PTHR33931">
    <property type="entry name" value="HOLIN-LIKE PROTEIN CIDA-RELATED"/>
    <property type="match status" value="1"/>
</dbReference>
<comment type="subcellular location">
    <subcellularLocation>
        <location evidence="1">Cell membrane</location>
        <topology evidence="1">Multi-pass membrane protein</topology>
    </subcellularLocation>
</comment>
<keyword evidence="4 6" id="KW-1133">Transmembrane helix</keyword>
<feature type="transmembrane region" description="Helical" evidence="6">
    <location>
        <begin position="41"/>
        <end position="57"/>
    </location>
</feature>
<keyword evidence="7" id="KW-0378">Hydrolase</keyword>